<evidence type="ECO:0000259" key="5">
    <source>
        <dbReference type="Pfam" id="PF08543"/>
    </source>
</evidence>
<evidence type="ECO:0000256" key="1">
    <source>
        <dbReference type="ARBA" id="ARBA00009879"/>
    </source>
</evidence>
<evidence type="ECO:0000256" key="4">
    <source>
        <dbReference type="ARBA" id="ARBA00022840"/>
    </source>
</evidence>
<dbReference type="GO" id="GO:0008902">
    <property type="term" value="F:hydroxymethylpyrimidine kinase activity"/>
    <property type="evidence" value="ECO:0007669"/>
    <property type="project" value="TreeGrafter"/>
</dbReference>
<evidence type="ECO:0000313" key="7">
    <source>
        <dbReference type="Proteomes" id="UP000004283"/>
    </source>
</evidence>
<dbReference type="GO" id="GO:0008972">
    <property type="term" value="F:phosphomethylpyrimidine kinase activity"/>
    <property type="evidence" value="ECO:0007669"/>
    <property type="project" value="UniProtKB-EC"/>
</dbReference>
<dbReference type="GO" id="GO:0005524">
    <property type="term" value="F:ATP binding"/>
    <property type="evidence" value="ECO:0007669"/>
    <property type="project" value="UniProtKB-KW"/>
</dbReference>
<dbReference type="GO" id="GO:0009228">
    <property type="term" value="P:thiamine biosynthetic process"/>
    <property type="evidence" value="ECO:0007669"/>
    <property type="project" value="TreeGrafter"/>
</dbReference>
<dbReference type="Pfam" id="PF08543">
    <property type="entry name" value="Phos_pyr_kin"/>
    <property type="match status" value="1"/>
</dbReference>
<protein>
    <submittedName>
        <fullName evidence="6">Pyridoxal kinase domain protein</fullName>
        <ecNumber evidence="6">2.7.4.7</ecNumber>
    </submittedName>
</protein>
<dbReference type="InterPro" id="IPR013749">
    <property type="entry name" value="PM/HMP-P_kinase-1"/>
</dbReference>
<gene>
    <name evidence="6" type="ORF">HMPREF0555_1186</name>
</gene>
<evidence type="ECO:0000256" key="2">
    <source>
        <dbReference type="ARBA" id="ARBA00022741"/>
    </source>
</evidence>
<keyword evidence="2" id="KW-0547">Nucleotide-binding</keyword>
<proteinExistence type="inferred from homology"/>
<dbReference type="EMBL" id="ACKV01000066">
    <property type="protein sequence ID" value="EEJ42259.1"/>
    <property type="molecule type" value="Genomic_DNA"/>
</dbReference>
<feature type="domain" description="Pyridoxamine kinase/Phosphomethylpyrimidine kinase" evidence="5">
    <location>
        <begin position="1"/>
        <end position="98"/>
    </location>
</feature>
<dbReference type="HOGENOM" id="CLU_170262_0_0_9"/>
<dbReference type="SUPFAM" id="SSF53613">
    <property type="entry name" value="Ribokinase-like"/>
    <property type="match status" value="1"/>
</dbReference>
<keyword evidence="6" id="KW-0808">Transferase</keyword>
<dbReference type="PANTHER" id="PTHR20858">
    <property type="entry name" value="PHOSPHOMETHYLPYRIMIDINE KINASE"/>
    <property type="match status" value="1"/>
</dbReference>
<evidence type="ECO:0000256" key="3">
    <source>
        <dbReference type="ARBA" id="ARBA00022777"/>
    </source>
</evidence>
<dbReference type="InterPro" id="IPR029056">
    <property type="entry name" value="Ribokinase-like"/>
</dbReference>
<name>C2KKM0_LEUMC</name>
<keyword evidence="3 6" id="KW-0418">Kinase</keyword>
<organism evidence="6 7">
    <name type="scientific">Leuconostoc mesenteroides subsp. cremoris ATCC 19254</name>
    <dbReference type="NCBI Taxonomy" id="586220"/>
    <lineage>
        <taxon>Bacteria</taxon>
        <taxon>Bacillati</taxon>
        <taxon>Bacillota</taxon>
        <taxon>Bacilli</taxon>
        <taxon>Lactobacillales</taxon>
        <taxon>Lactobacillaceae</taxon>
        <taxon>Leuconostoc</taxon>
    </lineage>
</organism>
<keyword evidence="4" id="KW-0067">ATP-binding</keyword>
<comment type="similarity">
    <text evidence="1">Belongs to the ThiD family.</text>
</comment>
<dbReference type="EC" id="2.7.4.7" evidence="6"/>
<accession>C2KKM0</accession>
<reference evidence="6 7" key="1">
    <citation type="submission" date="2009-04" db="EMBL/GenBank/DDBJ databases">
        <authorList>
            <person name="Qin X."/>
            <person name="Bachman B."/>
            <person name="Battles P."/>
            <person name="Bell A."/>
            <person name="Bess C."/>
            <person name="Bickham C."/>
            <person name="Chaboub L."/>
            <person name="Chen D."/>
            <person name="Coyle M."/>
            <person name="Deiros D.R."/>
            <person name="Dinh H."/>
            <person name="Forbes L."/>
            <person name="Fowler G."/>
            <person name="Francisco L."/>
            <person name="Fu Q."/>
            <person name="Gubbala S."/>
            <person name="Hale W."/>
            <person name="Han Y."/>
            <person name="Hemphill L."/>
            <person name="Highlander S.K."/>
            <person name="Hirani K."/>
            <person name="Hogues M."/>
            <person name="Jackson L."/>
            <person name="Jakkamsetti A."/>
            <person name="Javaid M."/>
            <person name="Jiang H."/>
            <person name="Korchina V."/>
            <person name="Kovar C."/>
            <person name="Lara F."/>
            <person name="Lee S."/>
            <person name="Mata R."/>
            <person name="Mathew T."/>
            <person name="Moen C."/>
            <person name="Morales K."/>
            <person name="Munidasa M."/>
            <person name="Nazareth L."/>
            <person name="Ngo R."/>
            <person name="Nguyen L."/>
            <person name="Okwuonu G."/>
            <person name="Ongeri F."/>
            <person name="Patil S."/>
            <person name="Petrosino J."/>
            <person name="Pham C."/>
            <person name="Pham P."/>
            <person name="Pu L.-L."/>
            <person name="Puazo M."/>
            <person name="Raj R."/>
            <person name="Reid J."/>
            <person name="Rouhana J."/>
            <person name="Saada N."/>
            <person name="Shang Y."/>
            <person name="Simmons D."/>
            <person name="Thornton R."/>
            <person name="Warren J."/>
            <person name="Weissenberger G."/>
            <person name="Zhang J."/>
            <person name="Zhang L."/>
            <person name="Zhou C."/>
            <person name="Zhu D."/>
            <person name="Muzny D."/>
            <person name="Worley K."/>
            <person name="Gibbs R."/>
        </authorList>
    </citation>
    <scope>NUCLEOTIDE SEQUENCE [LARGE SCALE GENOMIC DNA]</scope>
    <source>
        <strain evidence="6 7">ATCC 19254</strain>
    </source>
</reference>
<evidence type="ECO:0000313" key="6">
    <source>
        <dbReference type="EMBL" id="EEJ42259.1"/>
    </source>
</evidence>
<dbReference type="PANTHER" id="PTHR20858:SF19">
    <property type="entry name" value="PYRIDOXINE KINASE"/>
    <property type="match status" value="1"/>
</dbReference>
<comment type="caution">
    <text evidence="6">The sequence shown here is derived from an EMBL/GenBank/DDBJ whole genome shotgun (WGS) entry which is preliminary data.</text>
</comment>
<dbReference type="Gene3D" id="3.40.1190.20">
    <property type="match status" value="1"/>
</dbReference>
<dbReference type="Proteomes" id="UP000004283">
    <property type="component" value="Unassembled WGS sequence"/>
</dbReference>
<sequence length="114" mass="12179">MKAAAKVIGSFGVESVVVKSGARLAGNQTFDLLFHNNNYKIFEQKKVMSNIPMNNGVGCTFSSSIAANIVTSSVTDAVADAKAFVLAGIENGVIINENFEVGNVWQAARRLRNN</sequence>
<dbReference type="GO" id="GO:0005829">
    <property type="term" value="C:cytosol"/>
    <property type="evidence" value="ECO:0007669"/>
    <property type="project" value="TreeGrafter"/>
</dbReference>
<dbReference type="AlphaFoldDB" id="C2KKM0"/>